<comment type="caution">
    <text evidence="7">The sequence shown here is derived from an EMBL/GenBank/DDBJ whole genome shotgun (WGS) entry which is preliminary data.</text>
</comment>
<evidence type="ECO:0000256" key="1">
    <source>
        <dbReference type="ARBA" id="ARBA00004561"/>
    </source>
</evidence>
<dbReference type="Gene3D" id="2.60.40.1090">
    <property type="entry name" value="Fimbrial-type adhesion domain"/>
    <property type="match status" value="1"/>
</dbReference>
<protein>
    <submittedName>
        <fullName evidence="7">Fimbrial protein</fullName>
    </submittedName>
</protein>
<dbReference type="PANTHER" id="PTHR33420:SF31">
    <property type="entry name" value="TYPE 1 FIMBRIN D-MANNOSE SPECIFIC ADHESIN"/>
    <property type="match status" value="1"/>
</dbReference>
<dbReference type="AlphaFoldDB" id="A0A9C7V1M8"/>
<evidence type="ECO:0000256" key="3">
    <source>
        <dbReference type="ARBA" id="ARBA00022729"/>
    </source>
</evidence>
<dbReference type="Pfam" id="PF00419">
    <property type="entry name" value="Fimbrial"/>
    <property type="match status" value="1"/>
</dbReference>
<comment type="subcellular location">
    <subcellularLocation>
        <location evidence="1">Fimbrium</location>
    </subcellularLocation>
</comment>
<dbReference type="InterPro" id="IPR036937">
    <property type="entry name" value="Adhesion_dom_fimbrial_sf"/>
</dbReference>
<evidence type="ECO:0000259" key="6">
    <source>
        <dbReference type="Pfam" id="PF00419"/>
    </source>
</evidence>
<evidence type="ECO:0000256" key="2">
    <source>
        <dbReference type="ARBA" id="ARBA00006671"/>
    </source>
</evidence>
<reference evidence="7" key="1">
    <citation type="journal article" date="2018" name="Genome Biol.">
        <title>SKESA: strategic k-mer extension for scrupulous assemblies.</title>
        <authorList>
            <person name="Souvorov A."/>
            <person name="Agarwala R."/>
            <person name="Lipman D.J."/>
        </authorList>
    </citation>
    <scope>NUCLEOTIDE SEQUENCE</scope>
    <source>
        <strain evidence="7">CAV1698</strain>
    </source>
</reference>
<keyword evidence="3 5" id="KW-0732">Signal</keyword>
<gene>
    <name evidence="7" type="ORF">JD854_RS04925</name>
</gene>
<name>A0A9C7V1M8_CITAM</name>
<dbReference type="GO" id="GO:0043709">
    <property type="term" value="P:cell adhesion involved in single-species biofilm formation"/>
    <property type="evidence" value="ECO:0007669"/>
    <property type="project" value="TreeGrafter"/>
</dbReference>
<proteinExistence type="inferred from homology"/>
<dbReference type="GO" id="GO:0009289">
    <property type="term" value="C:pilus"/>
    <property type="evidence" value="ECO:0007669"/>
    <property type="project" value="UniProtKB-SubCell"/>
</dbReference>
<evidence type="ECO:0000313" key="8">
    <source>
        <dbReference type="Proteomes" id="UP000862426"/>
    </source>
</evidence>
<dbReference type="Proteomes" id="UP000862426">
    <property type="component" value="Unassembled WGS sequence"/>
</dbReference>
<evidence type="ECO:0000313" key="7">
    <source>
        <dbReference type="EMBL" id="HCD1254406.1"/>
    </source>
</evidence>
<dbReference type="EMBL" id="DACYAJ020000004">
    <property type="protein sequence ID" value="HCD1254406.1"/>
    <property type="molecule type" value="Genomic_DNA"/>
</dbReference>
<keyword evidence="4" id="KW-0281">Fimbrium</keyword>
<feature type="domain" description="Fimbrial-type adhesion" evidence="6">
    <location>
        <begin position="195"/>
        <end position="340"/>
    </location>
</feature>
<reference evidence="7" key="2">
    <citation type="submission" date="2022-05" db="EMBL/GenBank/DDBJ databases">
        <authorList>
            <consortium name="NCBI Pathogen Detection Project"/>
        </authorList>
    </citation>
    <scope>NUCLEOTIDE SEQUENCE</scope>
    <source>
        <strain evidence="7">CAV1698</strain>
    </source>
</reference>
<accession>A0A9C7V1M8</accession>
<dbReference type="PANTHER" id="PTHR33420">
    <property type="entry name" value="FIMBRIAL SUBUNIT ELFA-RELATED"/>
    <property type="match status" value="1"/>
</dbReference>
<dbReference type="InterPro" id="IPR008966">
    <property type="entry name" value="Adhesion_dom_sf"/>
</dbReference>
<sequence length="341" mass="36149">MRFINGFCKAILLTLLMLSSYVFAGDNTCTTVGGPKQYTFNMGTKTITDPSQDTAGTVFPDVYSWAGAGSFNSVCSCSGTYTPNYKGDSTLPLGHRAGSDQYYKVNDSLEVLTKISLASTTSGTGYFSVPFQLKSTVANIDCSNHTYKSGSDGRVTLYIAKPFVGSSKIGPVKIASMYISSANNFGAESVADIILSGIIVVPQNCEINAGTSIVVDLGTILSSDFKDKGTLPERYKPHDIDIDIKCNNIASQALLKLYMTGTPSPDLSTAIVSNNKDIGVIIADSNGTPLSLNSEDTGLPFTLNDNLEAQINLTAWPTSTTGSQPSAGKFQSTAQINVTFN</sequence>
<evidence type="ECO:0000256" key="4">
    <source>
        <dbReference type="ARBA" id="ARBA00023263"/>
    </source>
</evidence>
<dbReference type="InterPro" id="IPR050263">
    <property type="entry name" value="Bact_Fimbrial_Adh_Pro"/>
</dbReference>
<evidence type="ECO:0000256" key="5">
    <source>
        <dbReference type="SAM" id="SignalP"/>
    </source>
</evidence>
<organism evidence="7 8">
    <name type="scientific">Citrobacter amalonaticus</name>
    <dbReference type="NCBI Taxonomy" id="35703"/>
    <lineage>
        <taxon>Bacteria</taxon>
        <taxon>Pseudomonadati</taxon>
        <taxon>Pseudomonadota</taxon>
        <taxon>Gammaproteobacteria</taxon>
        <taxon>Enterobacterales</taxon>
        <taxon>Enterobacteriaceae</taxon>
        <taxon>Citrobacter</taxon>
    </lineage>
</organism>
<feature type="chain" id="PRO_5038476817" evidence="5">
    <location>
        <begin position="25"/>
        <end position="341"/>
    </location>
</feature>
<comment type="similarity">
    <text evidence="2">Belongs to the fimbrial protein family.</text>
</comment>
<dbReference type="SUPFAM" id="SSF49401">
    <property type="entry name" value="Bacterial adhesins"/>
    <property type="match status" value="1"/>
</dbReference>
<dbReference type="InterPro" id="IPR000259">
    <property type="entry name" value="Adhesion_dom_fimbrial"/>
</dbReference>
<feature type="signal peptide" evidence="5">
    <location>
        <begin position="1"/>
        <end position="24"/>
    </location>
</feature>